<dbReference type="InterPro" id="IPR009293">
    <property type="entry name" value="UPF0478"/>
</dbReference>
<evidence type="ECO:0000313" key="1">
    <source>
        <dbReference type="EMBL" id="GGH74617.1"/>
    </source>
</evidence>
<dbReference type="RefSeq" id="WP_188391644.1">
    <property type="nucleotide sequence ID" value="NZ_BMEV01000020.1"/>
</dbReference>
<dbReference type="AlphaFoldDB" id="A0A8J2ZRN1"/>
<evidence type="ECO:0008006" key="3">
    <source>
        <dbReference type="Google" id="ProtNLM"/>
    </source>
</evidence>
<evidence type="ECO:0000313" key="2">
    <source>
        <dbReference type="Proteomes" id="UP000602050"/>
    </source>
</evidence>
<reference evidence="1" key="2">
    <citation type="submission" date="2020-09" db="EMBL/GenBank/DDBJ databases">
        <authorList>
            <person name="Sun Q."/>
            <person name="Zhou Y."/>
        </authorList>
    </citation>
    <scope>NUCLEOTIDE SEQUENCE</scope>
    <source>
        <strain evidence="1">CGMCC 1.12360</strain>
    </source>
</reference>
<dbReference type="PANTHER" id="PTHR40070:SF1">
    <property type="entry name" value="UPF0478 PROTEIN YTXG"/>
    <property type="match status" value="1"/>
</dbReference>
<dbReference type="PANTHER" id="PTHR40070">
    <property type="entry name" value="UPF0478 PROTEIN YTXG"/>
    <property type="match status" value="1"/>
</dbReference>
<dbReference type="Proteomes" id="UP000602050">
    <property type="component" value="Unassembled WGS sequence"/>
</dbReference>
<gene>
    <name evidence="1" type="ORF">GCM10010978_13660</name>
</gene>
<protein>
    <recommendedName>
        <fullName evidence="3">DUF948 domain-containing protein</fullName>
    </recommendedName>
</protein>
<name>A0A8J2ZRN1_9BACI</name>
<dbReference type="Pfam" id="PF06103">
    <property type="entry name" value="DUF948"/>
    <property type="match status" value="1"/>
</dbReference>
<comment type="caution">
    <text evidence="1">The sequence shown here is derived from an EMBL/GenBank/DDBJ whole genome shotgun (WGS) entry which is preliminary data.</text>
</comment>
<accession>A0A8J2ZRN1</accession>
<reference evidence="1" key="1">
    <citation type="journal article" date="2014" name="Int. J. Syst. Evol. Microbiol.">
        <title>Complete genome sequence of Corynebacterium casei LMG S-19264T (=DSM 44701T), isolated from a smear-ripened cheese.</title>
        <authorList>
            <consortium name="US DOE Joint Genome Institute (JGI-PGF)"/>
            <person name="Walter F."/>
            <person name="Albersmeier A."/>
            <person name="Kalinowski J."/>
            <person name="Ruckert C."/>
        </authorList>
    </citation>
    <scope>NUCLEOTIDE SEQUENCE</scope>
    <source>
        <strain evidence="1">CGMCC 1.12360</strain>
    </source>
</reference>
<keyword evidence="2" id="KW-1185">Reference proteome</keyword>
<sequence>MIWLGIGLCIIGLALLIISVVAIKPLKRLSDVLGSLKQTTDELPKTVNEITSQTTAAMETGVDVLHDVKGKLNDLQPVFHIVGKFGRTANSLTQKAGSITKTPFFQNAVKNTKGLLGIVAVLLLLFNNKKCK</sequence>
<organism evidence="1 2">
    <name type="scientific">Compostibacillus humi</name>
    <dbReference type="NCBI Taxonomy" id="1245525"/>
    <lineage>
        <taxon>Bacteria</taxon>
        <taxon>Bacillati</taxon>
        <taxon>Bacillota</taxon>
        <taxon>Bacilli</taxon>
        <taxon>Bacillales</taxon>
        <taxon>Bacillaceae</taxon>
        <taxon>Compostibacillus</taxon>
    </lineage>
</organism>
<dbReference type="EMBL" id="BMEV01000020">
    <property type="protein sequence ID" value="GGH74617.1"/>
    <property type="molecule type" value="Genomic_DNA"/>
</dbReference>
<proteinExistence type="predicted"/>